<feature type="transmembrane region" description="Helical" evidence="1">
    <location>
        <begin position="82"/>
        <end position="103"/>
    </location>
</feature>
<dbReference type="HOGENOM" id="CLU_1106952_0_0_1"/>
<keyword evidence="1" id="KW-1133">Transmembrane helix</keyword>
<name>A0A067MYM6_BOTB1</name>
<evidence type="ECO:0000313" key="3">
    <source>
        <dbReference type="Proteomes" id="UP000027195"/>
    </source>
</evidence>
<evidence type="ECO:0000313" key="2">
    <source>
        <dbReference type="EMBL" id="KDQ16651.1"/>
    </source>
</evidence>
<organism evidence="2 3">
    <name type="scientific">Botryobasidium botryosum (strain FD-172 SS1)</name>
    <dbReference type="NCBI Taxonomy" id="930990"/>
    <lineage>
        <taxon>Eukaryota</taxon>
        <taxon>Fungi</taxon>
        <taxon>Dikarya</taxon>
        <taxon>Basidiomycota</taxon>
        <taxon>Agaricomycotina</taxon>
        <taxon>Agaricomycetes</taxon>
        <taxon>Cantharellales</taxon>
        <taxon>Botryobasidiaceae</taxon>
        <taxon>Botryobasidium</taxon>
    </lineage>
</organism>
<accession>A0A067MYM6</accession>
<keyword evidence="1" id="KW-0812">Transmembrane</keyword>
<keyword evidence="3" id="KW-1185">Reference proteome</keyword>
<sequence length="251" mass="26549">MRCIIFWMSSLRRQLTLLMIWPERKVARAEGERMRRPRRGWRRGGRKGGEGIKPGCSAPWLLHPHLSPPLASHQQYSIIMRFAAIFSAAVVSLGLCAVALPVVNVPKDVTTVASSDDLLARLQSVHTQVQSLAQGIQTKVATGERQESVTADLGTMKSLVADIQPLILGNVGLLVGELLDTVVHLVAAILNIVGDVLHGLDPAYPGVHDLAYGVQGLVGAVQGILVGLVGLLGGVLGIVGGILGGLLGILL</sequence>
<keyword evidence="1" id="KW-0472">Membrane</keyword>
<reference evidence="3" key="1">
    <citation type="journal article" date="2014" name="Proc. Natl. Acad. Sci. U.S.A.">
        <title>Extensive sampling of basidiomycete genomes demonstrates inadequacy of the white-rot/brown-rot paradigm for wood decay fungi.</title>
        <authorList>
            <person name="Riley R."/>
            <person name="Salamov A.A."/>
            <person name="Brown D.W."/>
            <person name="Nagy L.G."/>
            <person name="Floudas D."/>
            <person name="Held B.W."/>
            <person name="Levasseur A."/>
            <person name="Lombard V."/>
            <person name="Morin E."/>
            <person name="Otillar R."/>
            <person name="Lindquist E.A."/>
            <person name="Sun H."/>
            <person name="LaButti K.M."/>
            <person name="Schmutz J."/>
            <person name="Jabbour D."/>
            <person name="Luo H."/>
            <person name="Baker S.E."/>
            <person name="Pisabarro A.G."/>
            <person name="Walton J.D."/>
            <person name="Blanchette R.A."/>
            <person name="Henrissat B."/>
            <person name="Martin F."/>
            <person name="Cullen D."/>
            <person name="Hibbett D.S."/>
            <person name="Grigoriev I.V."/>
        </authorList>
    </citation>
    <scope>NUCLEOTIDE SEQUENCE [LARGE SCALE GENOMIC DNA]</scope>
    <source>
        <strain evidence="3">FD-172 SS1</strain>
    </source>
</reference>
<feature type="transmembrane region" description="Helical" evidence="1">
    <location>
        <begin position="224"/>
        <end position="250"/>
    </location>
</feature>
<dbReference type="EMBL" id="KL198026">
    <property type="protein sequence ID" value="KDQ16651.1"/>
    <property type="molecule type" value="Genomic_DNA"/>
</dbReference>
<evidence type="ECO:0000256" key="1">
    <source>
        <dbReference type="SAM" id="Phobius"/>
    </source>
</evidence>
<protein>
    <submittedName>
        <fullName evidence="2">Uncharacterized protein</fullName>
    </submittedName>
</protein>
<dbReference type="InParanoid" id="A0A067MYM6"/>
<proteinExistence type="predicted"/>
<dbReference type="AlphaFoldDB" id="A0A067MYM6"/>
<dbReference type="Proteomes" id="UP000027195">
    <property type="component" value="Unassembled WGS sequence"/>
</dbReference>
<gene>
    <name evidence="2" type="ORF">BOTBODRAFT_236846</name>
</gene>